<name>A0A8S1NGW5_9CILI</name>
<keyword evidence="7" id="KW-1185">Reference proteome</keyword>
<evidence type="ECO:0000259" key="5">
    <source>
        <dbReference type="PROSITE" id="PS50011"/>
    </source>
</evidence>
<reference evidence="6" key="1">
    <citation type="submission" date="2021-01" db="EMBL/GenBank/DDBJ databases">
        <authorList>
            <consortium name="Genoscope - CEA"/>
            <person name="William W."/>
        </authorList>
    </citation>
    <scope>NUCLEOTIDE SEQUENCE</scope>
</reference>
<accession>A0A8S1NGW5</accession>
<dbReference type="SMART" id="SM00220">
    <property type="entry name" value="S_TKc"/>
    <property type="match status" value="1"/>
</dbReference>
<keyword evidence="4" id="KW-0067">ATP-binding</keyword>
<dbReference type="GO" id="GO:0005776">
    <property type="term" value="C:autophagosome"/>
    <property type="evidence" value="ECO:0007669"/>
    <property type="project" value="TreeGrafter"/>
</dbReference>
<evidence type="ECO:0000256" key="1">
    <source>
        <dbReference type="ARBA" id="ARBA00022679"/>
    </source>
</evidence>
<dbReference type="GO" id="GO:0000045">
    <property type="term" value="P:autophagosome assembly"/>
    <property type="evidence" value="ECO:0007669"/>
    <property type="project" value="TreeGrafter"/>
</dbReference>
<dbReference type="Proteomes" id="UP000692954">
    <property type="component" value="Unassembled WGS sequence"/>
</dbReference>
<evidence type="ECO:0000313" key="7">
    <source>
        <dbReference type="Proteomes" id="UP000692954"/>
    </source>
</evidence>
<comment type="caution">
    <text evidence="6">The sequence shown here is derived from an EMBL/GenBank/DDBJ whole genome shotgun (WGS) entry which is preliminary data.</text>
</comment>
<protein>
    <recommendedName>
        <fullName evidence="5">Protein kinase domain-containing protein</fullName>
    </recommendedName>
</protein>
<organism evidence="6 7">
    <name type="scientific">Paramecium sonneborni</name>
    <dbReference type="NCBI Taxonomy" id="65129"/>
    <lineage>
        <taxon>Eukaryota</taxon>
        <taxon>Sar</taxon>
        <taxon>Alveolata</taxon>
        <taxon>Ciliophora</taxon>
        <taxon>Intramacronucleata</taxon>
        <taxon>Oligohymenophorea</taxon>
        <taxon>Peniculida</taxon>
        <taxon>Parameciidae</taxon>
        <taxon>Paramecium</taxon>
    </lineage>
</organism>
<dbReference type="GO" id="GO:0005524">
    <property type="term" value="F:ATP binding"/>
    <property type="evidence" value="ECO:0007669"/>
    <property type="project" value="UniProtKB-KW"/>
</dbReference>
<keyword evidence="3" id="KW-0418">Kinase</keyword>
<evidence type="ECO:0000256" key="2">
    <source>
        <dbReference type="ARBA" id="ARBA00022741"/>
    </source>
</evidence>
<dbReference type="OrthoDB" id="5337378at2759"/>
<dbReference type="PANTHER" id="PTHR24348">
    <property type="entry name" value="SERINE/THREONINE-PROTEIN KINASE UNC-51-RELATED"/>
    <property type="match status" value="1"/>
</dbReference>
<dbReference type="InterPro" id="IPR045269">
    <property type="entry name" value="Atg1-like"/>
</dbReference>
<evidence type="ECO:0000313" key="6">
    <source>
        <dbReference type="EMBL" id="CAD8092347.1"/>
    </source>
</evidence>
<dbReference type="EMBL" id="CAJJDN010000059">
    <property type="protein sequence ID" value="CAD8092347.1"/>
    <property type="molecule type" value="Genomic_DNA"/>
</dbReference>
<evidence type="ECO:0000256" key="4">
    <source>
        <dbReference type="ARBA" id="ARBA00022840"/>
    </source>
</evidence>
<dbReference type="GO" id="GO:0016020">
    <property type="term" value="C:membrane"/>
    <property type="evidence" value="ECO:0007669"/>
    <property type="project" value="TreeGrafter"/>
</dbReference>
<dbReference type="Pfam" id="PF00069">
    <property type="entry name" value="Pkinase"/>
    <property type="match status" value="1"/>
</dbReference>
<dbReference type="AlphaFoldDB" id="A0A8S1NGW5"/>
<gene>
    <name evidence="6" type="ORF">PSON_ATCC_30995.1.T0590004</name>
</gene>
<evidence type="ECO:0000256" key="3">
    <source>
        <dbReference type="ARBA" id="ARBA00022777"/>
    </source>
</evidence>
<keyword evidence="2" id="KW-0547">Nucleotide-binding</keyword>
<proteinExistence type="predicted"/>
<dbReference type="GO" id="GO:0004674">
    <property type="term" value="F:protein serine/threonine kinase activity"/>
    <property type="evidence" value="ECO:0007669"/>
    <property type="project" value="InterPro"/>
</dbReference>
<dbReference type="PANTHER" id="PTHR24348:SF22">
    <property type="entry name" value="NON-SPECIFIC SERINE_THREONINE PROTEIN KINASE"/>
    <property type="match status" value="1"/>
</dbReference>
<dbReference type="GO" id="GO:0000407">
    <property type="term" value="C:phagophore assembly site"/>
    <property type="evidence" value="ECO:0007669"/>
    <property type="project" value="TreeGrafter"/>
</dbReference>
<keyword evidence="1" id="KW-0808">Transferase</keyword>
<sequence length="464" mass="55301">MQQGNILIIDEYQIVHEELITNRLYECKSTKNIHIPLCARIIQMQEQHLRKYEEREQQIYEVILQYRNNQNLVYVHLIKKLEEQKKIVIIMEKCESNLQQLLERNKKFNDNEIEDFSKQFINGYSVLYNELIVHRNIKPDNIFIRYINGKPIYKIANFKIAKRMPNDNNIYLKKIGTPAYAAPEINTLNQDADLSFCFNSIKNIKNPKSLIDIFSIGMIFYQMVQGFLPFESNANQIKNFLIQIKQQPLKLQGNSKYVQIIEKLLIYFPGNRMEFESFIKYFKSESNQIFQFQISGINQIQQSYSNNFNFPQQSNVNLFRLTSNNNHNQQNNQVYQSQRMTQVSQFNPLVQNQQAFQINYNPRQKIIEFLIFLMHDYDGILYDSTKQQLQSFLELKDNIFSKEVLLELLTFINFKAEKIDGYDSKTLDFFYSIFSVLIYPDVQQLPKIPDQIKREYIKTSVIQR</sequence>
<dbReference type="PROSITE" id="PS50011">
    <property type="entry name" value="PROTEIN_KINASE_DOM"/>
    <property type="match status" value="1"/>
</dbReference>
<feature type="domain" description="Protein kinase" evidence="5">
    <location>
        <begin position="1"/>
        <end position="290"/>
    </location>
</feature>
<dbReference type="GO" id="GO:0010506">
    <property type="term" value="P:regulation of autophagy"/>
    <property type="evidence" value="ECO:0007669"/>
    <property type="project" value="InterPro"/>
</dbReference>
<dbReference type="GO" id="GO:0005829">
    <property type="term" value="C:cytosol"/>
    <property type="evidence" value="ECO:0007669"/>
    <property type="project" value="TreeGrafter"/>
</dbReference>
<dbReference type="InterPro" id="IPR000719">
    <property type="entry name" value="Prot_kinase_dom"/>
</dbReference>